<dbReference type="Pfam" id="PF14547">
    <property type="entry name" value="Hydrophob_seed"/>
    <property type="match status" value="1"/>
</dbReference>
<dbReference type="EMBL" id="JARYMX010000003">
    <property type="protein sequence ID" value="KAJ9555215.1"/>
    <property type="molecule type" value="Genomic_DNA"/>
</dbReference>
<dbReference type="AlphaFoldDB" id="A0AA38WK23"/>
<dbReference type="Proteomes" id="UP001172457">
    <property type="component" value="Chromosome 3"/>
</dbReference>
<reference evidence="2" key="1">
    <citation type="submission" date="2023-03" db="EMBL/GenBank/DDBJ databases">
        <title>Chromosome-scale reference genome and RAD-based genetic map of yellow starthistle (Centaurea solstitialis) reveal putative structural variation and QTLs associated with invader traits.</title>
        <authorList>
            <person name="Reatini B."/>
            <person name="Cang F.A."/>
            <person name="Jiang Q."/>
            <person name="Mckibben M.T.W."/>
            <person name="Barker M.S."/>
            <person name="Rieseberg L.H."/>
            <person name="Dlugosch K.M."/>
        </authorList>
    </citation>
    <scope>NUCLEOTIDE SEQUENCE</scope>
    <source>
        <strain evidence="2">CAN-66</strain>
        <tissue evidence="2">Leaf</tissue>
    </source>
</reference>
<protein>
    <recommendedName>
        <fullName evidence="1">Hydrophobic seed protein domain-containing protein</fullName>
    </recommendedName>
</protein>
<dbReference type="PANTHER" id="PTHR31731">
    <property type="match status" value="1"/>
</dbReference>
<comment type="caution">
    <text evidence="2">The sequence shown here is derived from an EMBL/GenBank/DDBJ whole genome shotgun (WGS) entry which is preliminary data.</text>
</comment>
<gene>
    <name evidence="2" type="ORF">OSB04_009829</name>
</gene>
<dbReference type="InterPro" id="IPR027923">
    <property type="entry name" value="Hydrophob_seed_dom"/>
</dbReference>
<dbReference type="InterPro" id="IPR051636">
    <property type="entry name" value="Plant_LTP/defense-related"/>
</dbReference>
<dbReference type="InterPro" id="IPR036312">
    <property type="entry name" value="Bifun_inhib/LTP/seed_sf"/>
</dbReference>
<evidence type="ECO:0000313" key="2">
    <source>
        <dbReference type="EMBL" id="KAJ9555215.1"/>
    </source>
</evidence>
<keyword evidence="3" id="KW-1185">Reference proteome</keyword>
<evidence type="ECO:0000313" key="3">
    <source>
        <dbReference type="Proteomes" id="UP001172457"/>
    </source>
</evidence>
<dbReference type="CDD" id="cd01958">
    <property type="entry name" value="HPS_like"/>
    <property type="match status" value="1"/>
</dbReference>
<feature type="domain" description="Hydrophobic seed protein" evidence="1">
    <location>
        <begin position="40"/>
        <end position="125"/>
    </location>
</feature>
<proteinExistence type="predicted"/>
<accession>A0AA38WK23</accession>
<evidence type="ECO:0000259" key="1">
    <source>
        <dbReference type="Pfam" id="PF14547"/>
    </source>
</evidence>
<organism evidence="2 3">
    <name type="scientific">Centaurea solstitialis</name>
    <name type="common">yellow star-thistle</name>
    <dbReference type="NCBI Taxonomy" id="347529"/>
    <lineage>
        <taxon>Eukaryota</taxon>
        <taxon>Viridiplantae</taxon>
        <taxon>Streptophyta</taxon>
        <taxon>Embryophyta</taxon>
        <taxon>Tracheophyta</taxon>
        <taxon>Spermatophyta</taxon>
        <taxon>Magnoliopsida</taxon>
        <taxon>eudicotyledons</taxon>
        <taxon>Gunneridae</taxon>
        <taxon>Pentapetalae</taxon>
        <taxon>asterids</taxon>
        <taxon>campanulids</taxon>
        <taxon>Asterales</taxon>
        <taxon>Asteraceae</taxon>
        <taxon>Carduoideae</taxon>
        <taxon>Cardueae</taxon>
        <taxon>Centaureinae</taxon>
        <taxon>Centaurea</taxon>
    </lineage>
</organism>
<dbReference type="SUPFAM" id="SSF47699">
    <property type="entry name" value="Bifunctional inhibitor/lipid-transfer protein/seed storage 2S albumin"/>
    <property type="match status" value="1"/>
</dbReference>
<sequence>MDVEASYHFEHPKNGFHQGFGNNCFSPHSQPSLFTLASATCPEDPRRFGLCTNLLNNLLNGVVVGTPSESLCCTFVLENLGDLEASVCICNAIKSNVLGINLNVPVVLSLLVNFCGKDVPSGYQCM</sequence>
<name>A0AA38WK23_9ASTR</name>
<dbReference type="Gene3D" id="1.10.110.10">
    <property type="entry name" value="Plant lipid-transfer and hydrophobic proteins"/>
    <property type="match status" value="1"/>
</dbReference>